<evidence type="ECO:0000256" key="8">
    <source>
        <dbReference type="PROSITE-ProRule" id="PRU00221"/>
    </source>
</evidence>
<sequence length="357" mass="41078">MCEDLNTKQKFPPRHLQVLHRYDTEYNADSVEWCPIEPYRNYFVCANYQLEELVTECAPPESPRNTRFGRIMLFCLEGKELALKQCIRTAAILDLKWCHVALNGVPVLGAVDAMGSLIIYKLTDEKLELIDTQTSKTEGKETLMLSLDWSTGVKQDNPKIITSDSNGYAHSYTYNNVLEKIQTYKAHKYEAWIAAFYYWDTNIFYTGGDDSYLLMFDARSGLEPVIKNRSHLAGVTCIHSNPFLEFIVASGSYDESVKIWDMRHFKSPLRETKMPGTMWRLKWDPYVGNHLLAACMLGGVHVLECKDRPNVVESFYDHEKIAYGVDWRHATVDEDIVIASCSFYDHLLCVSQLKLDF</sequence>
<dbReference type="Proteomes" id="UP000695000">
    <property type="component" value="Unplaced"/>
</dbReference>
<dbReference type="PROSITE" id="PS50294">
    <property type="entry name" value="WD_REPEATS_REGION"/>
    <property type="match status" value="1"/>
</dbReference>
<accession>A0ABM1M8N6</accession>
<keyword evidence="4" id="KW-0378">Hydrolase</keyword>
<dbReference type="GeneID" id="108558518"/>
<dbReference type="InterPro" id="IPR052415">
    <property type="entry name" value="Diphthine_MTase"/>
</dbReference>
<dbReference type="PROSITE" id="PS50082">
    <property type="entry name" value="WD_REPEATS_2"/>
    <property type="match status" value="1"/>
</dbReference>
<dbReference type="Gene3D" id="2.130.10.10">
    <property type="entry name" value="YVTN repeat-like/Quinoprotein amine dehydrogenase"/>
    <property type="match status" value="1"/>
</dbReference>
<dbReference type="PANTHER" id="PTHR46042">
    <property type="entry name" value="DIPHTHINE METHYLTRANSFERASE"/>
    <property type="match status" value="1"/>
</dbReference>
<dbReference type="InterPro" id="IPR019775">
    <property type="entry name" value="WD40_repeat_CS"/>
</dbReference>
<keyword evidence="10" id="KW-0808">Transferase</keyword>
<dbReference type="RefSeq" id="XP_017770936.1">
    <property type="nucleotide sequence ID" value="XM_017915447.1"/>
</dbReference>
<keyword evidence="3" id="KW-0677">Repeat</keyword>
<keyword evidence="2 8" id="KW-0853">WD repeat</keyword>
<comment type="similarity">
    <text evidence="5">Belongs to the DPH7 family.</text>
</comment>
<dbReference type="InterPro" id="IPR001680">
    <property type="entry name" value="WD40_rpt"/>
</dbReference>
<comment type="pathway">
    <text evidence="1">Protein modification; peptidyl-diphthamide biosynthesis.</text>
</comment>
<evidence type="ECO:0000313" key="9">
    <source>
        <dbReference type="Proteomes" id="UP000695000"/>
    </source>
</evidence>
<gene>
    <name evidence="10" type="primary">LOC108558518</name>
</gene>
<comment type="catalytic activity">
    <reaction evidence="7">
        <text>diphthine methyl ester-[translation elongation factor 2] + H2O = diphthine-[translation elongation factor 2] + methanol + H(+)</text>
        <dbReference type="Rhea" id="RHEA:42656"/>
        <dbReference type="Rhea" id="RHEA-COMP:10172"/>
        <dbReference type="Rhea" id="RHEA-COMP:10173"/>
        <dbReference type="ChEBI" id="CHEBI:15377"/>
        <dbReference type="ChEBI" id="CHEBI:15378"/>
        <dbReference type="ChEBI" id="CHEBI:17790"/>
        <dbReference type="ChEBI" id="CHEBI:79005"/>
        <dbReference type="ChEBI" id="CHEBI:82696"/>
        <dbReference type="EC" id="3.1.1.97"/>
    </reaction>
</comment>
<dbReference type="EC" id="3.1.1.97" evidence="6"/>
<evidence type="ECO:0000256" key="2">
    <source>
        <dbReference type="ARBA" id="ARBA00022574"/>
    </source>
</evidence>
<dbReference type="PANTHER" id="PTHR46042:SF1">
    <property type="entry name" value="DIPHTHINE METHYLTRANSFERASE"/>
    <property type="match status" value="1"/>
</dbReference>
<dbReference type="GO" id="GO:0032259">
    <property type="term" value="P:methylation"/>
    <property type="evidence" value="ECO:0007669"/>
    <property type="project" value="UniProtKB-KW"/>
</dbReference>
<evidence type="ECO:0000256" key="6">
    <source>
        <dbReference type="ARBA" id="ARBA00039131"/>
    </source>
</evidence>
<dbReference type="PROSITE" id="PS00678">
    <property type="entry name" value="WD_REPEATS_1"/>
    <property type="match status" value="1"/>
</dbReference>
<proteinExistence type="inferred from homology"/>
<evidence type="ECO:0000256" key="3">
    <source>
        <dbReference type="ARBA" id="ARBA00022737"/>
    </source>
</evidence>
<evidence type="ECO:0000313" key="10">
    <source>
        <dbReference type="RefSeq" id="XP_017770936.1"/>
    </source>
</evidence>
<dbReference type="Pfam" id="PF00400">
    <property type="entry name" value="WD40"/>
    <property type="match status" value="1"/>
</dbReference>
<dbReference type="GO" id="GO:0008168">
    <property type="term" value="F:methyltransferase activity"/>
    <property type="evidence" value="ECO:0007669"/>
    <property type="project" value="UniProtKB-KW"/>
</dbReference>
<dbReference type="SUPFAM" id="SSF50978">
    <property type="entry name" value="WD40 repeat-like"/>
    <property type="match status" value="1"/>
</dbReference>
<evidence type="ECO:0000256" key="1">
    <source>
        <dbReference type="ARBA" id="ARBA00005156"/>
    </source>
</evidence>
<keyword evidence="10" id="KW-0489">Methyltransferase</keyword>
<keyword evidence="9" id="KW-1185">Reference proteome</keyword>
<dbReference type="InterPro" id="IPR015943">
    <property type="entry name" value="WD40/YVTN_repeat-like_dom_sf"/>
</dbReference>
<dbReference type="SMART" id="SM00320">
    <property type="entry name" value="WD40"/>
    <property type="match status" value="2"/>
</dbReference>
<dbReference type="InterPro" id="IPR036322">
    <property type="entry name" value="WD40_repeat_dom_sf"/>
</dbReference>
<evidence type="ECO:0000256" key="7">
    <source>
        <dbReference type="ARBA" id="ARBA00047551"/>
    </source>
</evidence>
<protein>
    <recommendedName>
        <fullName evidence="6">methylated diphthine methylhydrolase</fullName>
        <ecNumber evidence="6">3.1.1.97</ecNumber>
    </recommendedName>
</protein>
<name>A0ABM1M8N6_NICVS</name>
<feature type="repeat" description="WD" evidence="8">
    <location>
        <begin position="228"/>
        <end position="263"/>
    </location>
</feature>
<organism evidence="9 10">
    <name type="scientific">Nicrophorus vespilloides</name>
    <name type="common">Boreal carrion beetle</name>
    <dbReference type="NCBI Taxonomy" id="110193"/>
    <lineage>
        <taxon>Eukaryota</taxon>
        <taxon>Metazoa</taxon>
        <taxon>Ecdysozoa</taxon>
        <taxon>Arthropoda</taxon>
        <taxon>Hexapoda</taxon>
        <taxon>Insecta</taxon>
        <taxon>Pterygota</taxon>
        <taxon>Neoptera</taxon>
        <taxon>Endopterygota</taxon>
        <taxon>Coleoptera</taxon>
        <taxon>Polyphaga</taxon>
        <taxon>Staphyliniformia</taxon>
        <taxon>Silphidae</taxon>
        <taxon>Nicrophorinae</taxon>
        <taxon>Nicrophorus</taxon>
    </lineage>
</organism>
<evidence type="ECO:0000256" key="4">
    <source>
        <dbReference type="ARBA" id="ARBA00022801"/>
    </source>
</evidence>
<evidence type="ECO:0000256" key="5">
    <source>
        <dbReference type="ARBA" id="ARBA00038092"/>
    </source>
</evidence>
<reference evidence="10" key="1">
    <citation type="submission" date="2025-08" db="UniProtKB">
        <authorList>
            <consortium name="RefSeq"/>
        </authorList>
    </citation>
    <scope>IDENTIFICATION</scope>
    <source>
        <tissue evidence="10">Whole Larva</tissue>
    </source>
</reference>